<feature type="non-terminal residue" evidence="1">
    <location>
        <position position="1"/>
    </location>
</feature>
<accession>A0A7J6TCD8</accession>
<protein>
    <submittedName>
        <fullName evidence="1">Uncharacterized protein</fullName>
    </submittedName>
</protein>
<reference evidence="1 2" key="1">
    <citation type="submission" date="2020-04" db="EMBL/GenBank/DDBJ databases">
        <title>Perkinsus olseni comparative genomics.</title>
        <authorList>
            <person name="Bogema D.R."/>
        </authorList>
    </citation>
    <scope>NUCLEOTIDE SEQUENCE [LARGE SCALE GENOMIC DNA]</scope>
    <source>
        <strain evidence="1 2">ATCC PRA-207</strain>
    </source>
</reference>
<dbReference type="AlphaFoldDB" id="A0A7J6TCD8"/>
<proteinExistence type="predicted"/>
<sequence length="179" mass="20179">YQAAEVEPPVLYKEMEWFAGISSNITIPVCDPVIYEGDLVASVDTVRRSMGVQEEAWRKHDPECVGAIACDRINIAPSARFAHTAVLYKSWNFERDVKDHPTLCKSFAGVVARTCGPECIEDTSCMAPAGMEDSWTNARYFDTAQPEFWSLPYFEMDDGESFPMFDHHDIECPPYCCGE</sequence>
<evidence type="ECO:0000313" key="2">
    <source>
        <dbReference type="Proteomes" id="UP000553632"/>
    </source>
</evidence>
<organism evidence="1 2">
    <name type="scientific">Perkinsus olseni</name>
    <name type="common">Perkinsus atlanticus</name>
    <dbReference type="NCBI Taxonomy" id="32597"/>
    <lineage>
        <taxon>Eukaryota</taxon>
        <taxon>Sar</taxon>
        <taxon>Alveolata</taxon>
        <taxon>Perkinsozoa</taxon>
        <taxon>Perkinsea</taxon>
        <taxon>Perkinsida</taxon>
        <taxon>Perkinsidae</taxon>
        <taxon>Perkinsus</taxon>
    </lineage>
</organism>
<comment type="caution">
    <text evidence="1">The sequence shown here is derived from an EMBL/GenBank/DDBJ whole genome shotgun (WGS) entry which is preliminary data.</text>
</comment>
<feature type="non-terminal residue" evidence="1">
    <location>
        <position position="179"/>
    </location>
</feature>
<dbReference type="EMBL" id="JABANO010012069">
    <property type="protein sequence ID" value="KAF4742422.1"/>
    <property type="molecule type" value="Genomic_DNA"/>
</dbReference>
<name>A0A7J6TCD8_PEROL</name>
<dbReference type="Proteomes" id="UP000553632">
    <property type="component" value="Unassembled WGS sequence"/>
</dbReference>
<gene>
    <name evidence="1" type="ORF">FOZ63_034028</name>
</gene>
<keyword evidence="2" id="KW-1185">Reference proteome</keyword>
<evidence type="ECO:0000313" key="1">
    <source>
        <dbReference type="EMBL" id="KAF4742422.1"/>
    </source>
</evidence>